<proteinExistence type="predicted"/>
<protein>
    <submittedName>
        <fullName evidence="4">TetR/AcrR family transcriptional regulator</fullName>
    </submittedName>
</protein>
<feature type="domain" description="HTH tetR-type" evidence="3">
    <location>
        <begin position="9"/>
        <end position="69"/>
    </location>
</feature>
<comment type="caution">
    <text evidence="4">The sequence shown here is derived from an EMBL/GenBank/DDBJ whole genome shotgun (WGS) entry which is preliminary data.</text>
</comment>
<evidence type="ECO:0000313" key="5">
    <source>
        <dbReference type="Proteomes" id="UP000647235"/>
    </source>
</evidence>
<accession>A0ABR7EWG6</accession>
<dbReference type="EMBL" id="JACOOY010000009">
    <property type="protein sequence ID" value="MBC5665337.1"/>
    <property type="molecule type" value="Genomic_DNA"/>
</dbReference>
<dbReference type="InterPro" id="IPR001647">
    <property type="entry name" value="HTH_TetR"/>
</dbReference>
<dbReference type="SUPFAM" id="SSF46689">
    <property type="entry name" value="Homeodomain-like"/>
    <property type="match status" value="1"/>
</dbReference>
<dbReference type="InterPro" id="IPR009057">
    <property type="entry name" value="Homeodomain-like_sf"/>
</dbReference>
<keyword evidence="1 2" id="KW-0238">DNA-binding</keyword>
<dbReference type="Gene3D" id="1.10.357.10">
    <property type="entry name" value="Tetracycline Repressor, domain 2"/>
    <property type="match status" value="1"/>
</dbReference>
<sequence length="223" mass="26225">MTNKDLKKRRMLSYFIRSTQNIIKEDGISGVTLRKVAQGAGYNVATLYNYFEDLDQLVLFACLKYLQIYNQALNEQLTDCNSAKEKFYLSWRIFCEISFENPEAFHQIFFNKHSNTLPQICERYYEVFPEERTDAASHLYPILSGYDLNTRNTLVLKPYLEEEHRPTDNLQLMNELCVAAYHQLLNNCLIQLETHTAYSITDYVERMLDYLKFIVLHSPADNV</sequence>
<evidence type="ECO:0000313" key="4">
    <source>
        <dbReference type="EMBL" id="MBC5665337.1"/>
    </source>
</evidence>
<evidence type="ECO:0000259" key="3">
    <source>
        <dbReference type="PROSITE" id="PS50977"/>
    </source>
</evidence>
<feature type="DNA-binding region" description="H-T-H motif" evidence="2">
    <location>
        <begin position="32"/>
        <end position="51"/>
    </location>
</feature>
<evidence type="ECO:0000256" key="2">
    <source>
        <dbReference type="PROSITE-ProRule" id="PRU00335"/>
    </source>
</evidence>
<evidence type="ECO:0000256" key="1">
    <source>
        <dbReference type="ARBA" id="ARBA00023125"/>
    </source>
</evidence>
<keyword evidence="5" id="KW-1185">Reference proteome</keyword>
<dbReference type="PROSITE" id="PS50977">
    <property type="entry name" value="HTH_TETR_2"/>
    <property type="match status" value="1"/>
</dbReference>
<organism evidence="4 5">
    <name type="scientific">Dorea hominis</name>
    <dbReference type="NCBI Taxonomy" id="2763040"/>
    <lineage>
        <taxon>Bacteria</taxon>
        <taxon>Bacillati</taxon>
        <taxon>Bacillota</taxon>
        <taxon>Clostridia</taxon>
        <taxon>Lachnospirales</taxon>
        <taxon>Lachnospiraceae</taxon>
        <taxon>Dorea</taxon>
    </lineage>
</organism>
<dbReference type="Proteomes" id="UP000647235">
    <property type="component" value="Unassembled WGS sequence"/>
</dbReference>
<name>A0ABR7EWG6_9FIRM</name>
<gene>
    <name evidence="4" type="ORF">H8S07_08605</name>
</gene>
<reference evidence="4 5" key="1">
    <citation type="submission" date="2020-08" db="EMBL/GenBank/DDBJ databases">
        <title>Genome public.</title>
        <authorList>
            <person name="Liu C."/>
            <person name="Sun Q."/>
        </authorList>
    </citation>
    <scope>NUCLEOTIDE SEQUENCE [LARGE SCALE GENOMIC DNA]</scope>
    <source>
        <strain evidence="4 5">NSJ-36</strain>
    </source>
</reference>
<dbReference type="Pfam" id="PF00440">
    <property type="entry name" value="TetR_N"/>
    <property type="match status" value="1"/>
</dbReference>
<dbReference type="RefSeq" id="WP_186855867.1">
    <property type="nucleotide sequence ID" value="NZ_JACOOY010000009.1"/>
</dbReference>